<dbReference type="AlphaFoldDB" id="A0A0N4UH36"/>
<accession>A0A0N4UH36</accession>
<gene>
    <name evidence="1" type="ORF">DME_LOCUS1450</name>
</gene>
<protein>
    <submittedName>
        <fullName evidence="4">Aminotran_5 domain-containing protein</fullName>
    </submittedName>
</protein>
<dbReference type="Pfam" id="PF03564">
    <property type="entry name" value="DUF1759"/>
    <property type="match status" value="1"/>
</dbReference>
<reference evidence="1 3" key="2">
    <citation type="submission" date="2018-11" db="EMBL/GenBank/DDBJ databases">
        <authorList>
            <consortium name="Pathogen Informatics"/>
        </authorList>
    </citation>
    <scope>NUCLEOTIDE SEQUENCE [LARGE SCALE GENOMIC DNA]</scope>
</reference>
<dbReference type="WBParaSite" id="DME_0000683601-mRNA-1">
    <property type="protein sequence ID" value="DME_0000683601-mRNA-1"/>
    <property type="gene ID" value="DME_0000683601"/>
</dbReference>
<dbReference type="OrthoDB" id="5876342at2759"/>
<evidence type="ECO:0000313" key="3">
    <source>
        <dbReference type="Proteomes" id="UP000274756"/>
    </source>
</evidence>
<dbReference type="EMBL" id="UYYG01000022">
    <property type="protein sequence ID" value="VDN51477.1"/>
    <property type="molecule type" value="Genomic_DNA"/>
</dbReference>
<dbReference type="Proteomes" id="UP000274756">
    <property type="component" value="Unassembled WGS sequence"/>
</dbReference>
<evidence type="ECO:0000313" key="1">
    <source>
        <dbReference type="EMBL" id="VDN51477.1"/>
    </source>
</evidence>
<proteinExistence type="predicted"/>
<dbReference type="InterPro" id="IPR005312">
    <property type="entry name" value="DUF1759"/>
</dbReference>
<organism evidence="2 4">
    <name type="scientific">Dracunculus medinensis</name>
    <name type="common">Guinea worm</name>
    <dbReference type="NCBI Taxonomy" id="318479"/>
    <lineage>
        <taxon>Eukaryota</taxon>
        <taxon>Metazoa</taxon>
        <taxon>Ecdysozoa</taxon>
        <taxon>Nematoda</taxon>
        <taxon>Chromadorea</taxon>
        <taxon>Rhabditida</taxon>
        <taxon>Spirurina</taxon>
        <taxon>Dracunculoidea</taxon>
        <taxon>Dracunculidae</taxon>
        <taxon>Dracunculus</taxon>
    </lineage>
</organism>
<reference evidence="4" key="1">
    <citation type="submission" date="2017-02" db="UniProtKB">
        <authorList>
            <consortium name="WormBaseParasite"/>
        </authorList>
    </citation>
    <scope>IDENTIFICATION</scope>
</reference>
<name>A0A0N4UH36_DRAME</name>
<evidence type="ECO:0000313" key="2">
    <source>
        <dbReference type="Proteomes" id="UP000038040"/>
    </source>
</evidence>
<sequence length="51" mass="5879">MMMDQLKIPNVQKFCYLLGQLKGKARMVVSHYAVTDENYLIALNALEKQYG</sequence>
<dbReference type="Proteomes" id="UP000038040">
    <property type="component" value="Unplaced"/>
</dbReference>
<evidence type="ECO:0000313" key="4">
    <source>
        <dbReference type="WBParaSite" id="DME_0000683601-mRNA-1"/>
    </source>
</evidence>
<keyword evidence="3" id="KW-1185">Reference proteome</keyword>